<evidence type="ECO:0000256" key="4">
    <source>
        <dbReference type="ARBA" id="ARBA00023136"/>
    </source>
</evidence>
<evidence type="ECO:0000256" key="5">
    <source>
        <dbReference type="SAM" id="Phobius"/>
    </source>
</evidence>
<name>A0ABR2VP40_9FUNG</name>
<dbReference type="Pfam" id="PF04142">
    <property type="entry name" value="Nuc_sug_transp"/>
    <property type="match status" value="1"/>
</dbReference>
<evidence type="ECO:0000256" key="3">
    <source>
        <dbReference type="ARBA" id="ARBA00022989"/>
    </source>
</evidence>
<keyword evidence="3 5" id="KW-1133">Transmembrane helix</keyword>
<reference evidence="6 7" key="1">
    <citation type="submission" date="2023-04" db="EMBL/GenBank/DDBJ databases">
        <title>Genome of Basidiobolus ranarum AG-B5.</title>
        <authorList>
            <person name="Stajich J.E."/>
            <person name="Carter-House D."/>
            <person name="Gryganskyi A."/>
        </authorList>
    </citation>
    <scope>NUCLEOTIDE SEQUENCE [LARGE SCALE GENOMIC DNA]</scope>
    <source>
        <strain evidence="6 7">AG-B5</strain>
    </source>
</reference>
<feature type="non-terminal residue" evidence="6">
    <location>
        <position position="103"/>
    </location>
</feature>
<keyword evidence="7" id="KW-1185">Reference proteome</keyword>
<sequence length="103" mass="11806">MKGDLDLPLPNVVKTKSDETFRKYLSLCTLVVQNSALVLLLRYSRIVQQPGQPLYIASTVVFFAEIMKFIVCLYFLYKESGKWSIFVSPGNDALIENLYYSNK</sequence>
<accession>A0ABR2VP40</accession>
<dbReference type="Proteomes" id="UP001479436">
    <property type="component" value="Unassembled WGS sequence"/>
</dbReference>
<evidence type="ECO:0000313" key="7">
    <source>
        <dbReference type="Proteomes" id="UP001479436"/>
    </source>
</evidence>
<dbReference type="EMBL" id="JASJQH010008914">
    <property type="protein sequence ID" value="KAK9685933.1"/>
    <property type="molecule type" value="Genomic_DNA"/>
</dbReference>
<protein>
    <submittedName>
        <fullName evidence="6">Uncharacterized protein</fullName>
    </submittedName>
</protein>
<comment type="subcellular location">
    <subcellularLocation>
        <location evidence="1">Membrane</location>
        <topology evidence="1">Multi-pass membrane protein</topology>
    </subcellularLocation>
</comment>
<feature type="transmembrane region" description="Helical" evidence="5">
    <location>
        <begin position="55"/>
        <end position="77"/>
    </location>
</feature>
<proteinExistence type="predicted"/>
<gene>
    <name evidence="6" type="ORF">K7432_015313</name>
</gene>
<dbReference type="InterPro" id="IPR007271">
    <property type="entry name" value="Nuc_sug_transpt"/>
</dbReference>
<keyword evidence="2 5" id="KW-0812">Transmembrane</keyword>
<evidence type="ECO:0000256" key="2">
    <source>
        <dbReference type="ARBA" id="ARBA00022692"/>
    </source>
</evidence>
<evidence type="ECO:0000313" key="6">
    <source>
        <dbReference type="EMBL" id="KAK9685933.1"/>
    </source>
</evidence>
<comment type="caution">
    <text evidence="6">The sequence shown here is derived from an EMBL/GenBank/DDBJ whole genome shotgun (WGS) entry which is preliminary data.</text>
</comment>
<organism evidence="6 7">
    <name type="scientific">Basidiobolus ranarum</name>
    <dbReference type="NCBI Taxonomy" id="34480"/>
    <lineage>
        <taxon>Eukaryota</taxon>
        <taxon>Fungi</taxon>
        <taxon>Fungi incertae sedis</taxon>
        <taxon>Zoopagomycota</taxon>
        <taxon>Entomophthoromycotina</taxon>
        <taxon>Basidiobolomycetes</taxon>
        <taxon>Basidiobolales</taxon>
        <taxon>Basidiobolaceae</taxon>
        <taxon>Basidiobolus</taxon>
    </lineage>
</organism>
<evidence type="ECO:0000256" key="1">
    <source>
        <dbReference type="ARBA" id="ARBA00004141"/>
    </source>
</evidence>
<keyword evidence="4 5" id="KW-0472">Membrane</keyword>